<feature type="region of interest" description="Disordered" evidence="1">
    <location>
        <begin position="152"/>
        <end position="230"/>
    </location>
</feature>
<reference evidence="2 3" key="1">
    <citation type="submission" date="2016-10" db="EMBL/GenBank/DDBJ databases">
        <authorList>
            <person name="Cai Z."/>
        </authorList>
    </citation>
    <scope>NUCLEOTIDE SEQUENCE [LARGE SCALE GENOMIC DNA]</scope>
</reference>
<dbReference type="EMBL" id="FNXT01000353">
    <property type="protein sequence ID" value="SZX63901.1"/>
    <property type="molecule type" value="Genomic_DNA"/>
</dbReference>
<accession>A0A383VFE3</accession>
<evidence type="ECO:0000313" key="2">
    <source>
        <dbReference type="EMBL" id="SZX63901.1"/>
    </source>
</evidence>
<feature type="region of interest" description="Disordered" evidence="1">
    <location>
        <begin position="623"/>
        <end position="649"/>
    </location>
</feature>
<dbReference type="PANTHER" id="PTHR13491">
    <property type="entry name" value="ZCCHC10 PROTEIN"/>
    <property type="match status" value="1"/>
</dbReference>
<dbReference type="InterPro" id="IPR039715">
    <property type="entry name" value="ZCCHC10"/>
</dbReference>
<feature type="compositionally biased region" description="Low complexity" evidence="1">
    <location>
        <begin position="190"/>
        <end position="213"/>
    </location>
</feature>
<evidence type="ECO:0008006" key="4">
    <source>
        <dbReference type="Google" id="ProtNLM"/>
    </source>
</evidence>
<feature type="compositionally biased region" description="Low complexity" evidence="1">
    <location>
        <begin position="906"/>
        <end position="915"/>
    </location>
</feature>
<dbReference type="AlphaFoldDB" id="A0A383VFE3"/>
<feature type="region of interest" description="Disordered" evidence="1">
    <location>
        <begin position="891"/>
        <end position="915"/>
    </location>
</feature>
<feature type="compositionally biased region" description="Low complexity" evidence="1">
    <location>
        <begin position="697"/>
        <end position="719"/>
    </location>
</feature>
<feature type="compositionally biased region" description="Gly residues" evidence="1">
    <location>
        <begin position="891"/>
        <end position="900"/>
    </location>
</feature>
<gene>
    <name evidence="2" type="ORF">BQ4739_LOCUS4440</name>
</gene>
<organism evidence="2 3">
    <name type="scientific">Tetradesmus obliquus</name>
    <name type="common">Green alga</name>
    <name type="synonym">Acutodesmus obliquus</name>
    <dbReference type="NCBI Taxonomy" id="3088"/>
    <lineage>
        <taxon>Eukaryota</taxon>
        <taxon>Viridiplantae</taxon>
        <taxon>Chlorophyta</taxon>
        <taxon>core chlorophytes</taxon>
        <taxon>Chlorophyceae</taxon>
        <taxon>CS clade</taxon>
        <taxon>Sphaeropleales</taxon>
        <taxon>Scenedesmaceae</taxon>
        <taxon>Tetradesmus</taxon>
    </lineage>
</organism>
<feature type="compositionally biased region" description="Low complexity" evidence="1">
    <location>
        <begin position="161"/>
        <end position="184"/>
    </location>
</feature>
<keyword evidence="3" id="KW-1185">Reference proteome</keyword>
<feature type="compositionally biased region" description="Low complexity" evidence="1">
    <location>
        <begin position="104"/>
        <end position="118"/>
    </location>
</feature>
<dbReference type="Proteomes" id="UP000256970">
    <property type="component" value="Unassembled WGS sequence"/>
</dbReference>
<sequence length="915" mass="97440">MHSLANPIPTSRRLGLSSSSKHCKLLGLNNSFPCRRSRTPSAAETLGPSVDNLHNVQRLSLTQSLELDGAAPEGHPDSTVFSNGAGTVPASRTRAQAAAAAASAIAASNGSSNGTSSIRRLRSSSRTRAAAAGSSSSSSSVAAAAAAALAAEASMHEQQQHHQQIQQDPGSSSSSAQQQHLASSPDAAAEHASPPTSSSSGGSVRVAVSPLSSDSEDEADEASDKELQSEFHDSNCCQDILDIVADELPRFAPHHTVTALNRLAKLARGMPWEARREVLAESSFVKLLEKLQGQVDAGRLNAFQLSTSLYSCAALQVPLVALSSSSSSSSSSSGISRLLPALESAMQSRLADFNDRDVSSALYAYAQLKVRRPSSLAVAEQLCKQAQSLTDRQQMGGQSLSMCLWAVATLHTAQQQQRGGGGSSSKAELTAFRAAAASLVASAVRQLRDASFDFDALGSQGVANSIWAAAKLELHDTALLKKGCEWVAANAGRCKVQEVMNVLWAAGVGHYRPVVLQKLTKHIASQAQALKPADVASLFHVLGLFGFDLAGQLQQQQQAALLARAQQLLPQMKPSEAASLYWGMGMARFVHCELFVELTETLGKLAQQQLAAQAALEQQGVDWQQQQQRQRPGQQQQQQGDGQVRQLQDQARQLPDSLQRQAFQAFIASRIEEAEGVSFQPEVLVAFKSAWEAGLAGSSSSSSSSGGNRRQRRQQQQQRQQPLLQDLDWMLQQLSIKAAVGRRSRDGLLHVDLDLQASGQRRVALQLLEPHSCSSDGQKLAPAQWEEDVLLRNGFDAVVWWQVAEWKACPKAARLRLFAEVLRRAGVNPQERLVAAAEKAWQAGRMDKGSGRGGSRGAVQQQGGDGLGMVGASGIRASEADLLMQDRGGAVGGWASGGRGTRSRARSSGGSSRRR</sequence>
<feature type="region of interest" description="Disordered" evidence="1">
    <location>
        <begin position="844"/>
        <end position="865"/>
    </location>
</feature>
<evidence type="ECO:0000256" key="1">
    <source>
        <dbReference type="SAM" id="MobiDB-lite"/>
    </source>
</evidence>
<feature type="region of interest" description="Disordered" evidence="1">
    <location>
        <begin position="104"/>
        <end position="140"/>
    </location>
</feature>
<evidence type="ECO:0000313" key="3">
    <source>
        <dbReference type="Proteomes" id="UP000256970"/>
    </source>
</evidence>
<name>A0A383VFE3_TETOB</name>
<feature type="region of interest" description="Disordered" evidence="1">
    <location>
        <begin position="696"/>
        <end position="719"/>
    </location>
</feature>
<protein>
    <recommendedName>
        <fullName evidence="4">RAP domain-containing protein</fullName>
    </recommendedName>
</protein>
<proteinExistence type="predicted"/>
<dbReference type="PANTHER" id="PTHR13491:SF0">
    <property type="entry name" value="ZINC FINGER CCHC DOMAIN-CONTAINING PROTEIN 10"/>
    <property type="match status" value="1"/>
</dbReference>
<feature type="compositionally biased region" description="Low complexity" evidence="1">
    <location>
        <begin position="126"/>
        <end position="140"/>
    </location>
</feature>